<dbReference type="PANTHER" id="PTHR10974">
    <property type="entry name" value="FI08016P-RELATED"/>
    <property type="match status" value="1"/>
</dbReference>
<comment type="caution">
    <text evidence="1">The sequence shown here is derived from an EMBL/GenBank/DDBJ whole genome shotgun (WGS) entry which is preliminary data.</text>
</comment>
<dbReference type="Pfam" id="PF02995">
    <property type="entry name" value="DUF229"/>
    <property type="match status" value="1"/>
</dbReference>
<feature type="non-terminal residue" evidence="1">
    <location>
        <position position="209"/>
    </location>
</feature>
<dbReference type="AlphaFoldDB" id="A0A8J2KV77"/>
<dbReference type="InterPro" id="IPR004245">
    <property type="entry name" value="DUF229"/>
</dbReference>
<protein>
    <submittedName>
        <fullName evidence="1">Uncharacterized protein</fullName>
    </submittedName>
</protein>
<evidence type="ECO:0000313" key="2">
    <source>
        <dbReference type="Proteomes" id="UP000708208"/>
    </source>
</evidence>
<name>A0A8J2KV77_9HEXA</name>
<gene>
    <name evidence="1" type="ORF">AFUS01_LOCUS32306</name>
</gene>
<organism evidence="1 2">
    <name type="scientific">Allacma fusca</name>
    <dbReference type="NCBI Taxonomy" id="39272"/>
    <lineage>
        <taxon>Eukaryota</taxon>
        <taxon>Metazoa</taxon>
        <taxon>Ecdysozoa</taxon>
        <taxon>Arthropoda</taxon>
        <taxon>Hexapoda</taxon>
        <taxon>Collembola</taxon>
        <taxon>Symphypleona</taxon>
        <taxon>Sminthuridae</taxon>
        <taxon>Allacma</taxon>
    </lineage>
</organism>
<proteinExistence type="predicted"/>
<accession>A0A8J2KV77</accession>
<keyword evidence="2" id="KW-1185">Reference proteome</keyword>
<reference evidence="1" key="1">
    <citation type="submission" date="2021-06" db="EMBL/GenBank/DDBJ databases">
        <authorList>
            <person name="Hodson N. C."/>
            <person name="Mongue J. A."/>
            <person name="Jaron S. K."/>
        </authorList>
    </citation>
    <scope>NUCLEOTIDE SEQUENCE</scope>
</reference>
<sequence length="209" mass="24572">MRSTSRLDFLWDFPKTHKFLVEDLKAYQFQGYNSIGQGQVQNIYPLLSGLPYKAFYKKCDPDEVFFLDSCPFKWDKIYKYGYHISFQEEHQGPPLFTIGSRYYRNGFQKSHFNYDFRLLNHKLEFLKLGHRRNGSEMNTDQCYGPRLSSKSSLENFAQTAHAFKARSVFHMTWTSSLPQDPGTNDKLLNEMLQELLDSESLNKTALIFL</sequence>
<dbReference type="EMBL" id="CAJVCH010525097">
    <property type="protein sequence ID" value="CAG7822008.1"/>
    <property type="molecule type" value="Genomic_DNA"/>
</dbReference>
<dbReference type="GO" id="GO:0005615">
    <property type="term" value="C:extracellular space"/>
    <property type="evidence" value="ECO:0007669"/>
    <property type="project" value="TreeGrafter"/>
</dbReference>
<evidence type="ECO:0000313" key="1">
    <source>
        <dbReference type="EMBL" id="CAG7822008.1"/>
    </source>
</evidence>
<dbReference type="PANTHER" id="PTHR10974:SF9">
    <property type="entry name" value="DUF229 DOMAIN CONTAINING PROTEIN-RELATED"/>
    <property type="match status" value="1"/>
</dbReference>
<dbReference type="Proteomes" id="UP000708208">
    <property type="component" value="Unassembled WGS sequence"/>
</dbReference>